<feature type="transmembrane region" description="Helical" evidence="1">
    <location>
        <begin position="12"/>
        <end position="30"/>
    </location>
</feature>
<organism evidence="2 3">
    <name type="scientific">Pyrobaculum arsenaticum</name>
    <dbReference type="NCBI Taxonomy" id="121277"/>
    <lineage>
        <taxon>Archaea</taxon>
        <taxon>Thermoproteota</taxon>
        <taxon>Thermoprotei</taxon>
        <taxon>Thermoproteales</taxon>
        <taxon>Thermoproteaceae</taxon>
        <taxon>Pyrobaculum</taxon>
    </lineage>
</organism>
<keyword evidence="3" id="KW-1185">Reference proteome</keyword>
<dbReference type="RefSeq" id="WP_011899928.1">
    <property type="nucleotide sequence ID" value="NZ_JAPNUU010000019.1"/>
</dbReference>
<dbReference type="AlphaFoldDB" id="A0A7L4P7M0"/>
<evidence type="ECO:0000256" key="1">
    <source>
        <dbReference type="SAM" id="Phobius"/>
    </source>
</evidence>
<name>A0A7L4P7M0_9CREN</name>
<protein>
    <submittedName>
        <fullName evidence="2">Uncharacterized protein</fullName>
    </submittedName>
</protein>
<dbReference type="OMA" id="NIPCYYK"/>
<dbReference type="EMBL" id="JAAVJF010000001">
    <property type="protein sequence ID" value="NYR15011.1"/>
    <property type="molecule type" value="Genomic_DNA"/>
</dbReference>
<proteinExistence type="predicted"/>
<gene>
    <name evidence="2" type="ORF">HC235_03365</name>
</gene>
<evidence type="ECO:0000313" key="2">
    <source>
        <dbReference type="EMBL" id="NYR15011.1"/>
    </source>
</evidence>
<sequence length="159" mass="18504">MPSNIPCYYKGLFIMIPAYILLGLVNYLIVVSPAPLVLKIFILFITIGASFQVLLWIPKESYIQERGVLLIGLVRRRFIEGEVVEEYTYDEVKRRLSFVPVGNRIILQCFFWGFYGSFQRRSGEWVGVDVYAGRDCRGRWLLVRRRGQDRYLLVCPGNV</sequence>
<reference evidence="2 3" key="1">
    <citation type="journal article" date="2020" name="Nat. Commun.">
        <title>The structures of two archaeal type IV pili illuminate evolutionary relationships.</title>
        <authorList>
            <person name="Wang F."/>
            <person name="Baquero D.P."/>
            <person name="Su Z."/>
            <person name="Beltran L.C."/>
            <person name="Prangishvili D."/>
            <person name="Krupovic M."/>
            <person name="Egelman E.H."/>
        </authorList>
    </citation>
    <scope>NUCLEOTIDE SEQUENCE [LARGE SCALE GENOMIC DNA]</scope>
    <source>
        <strain evidence="2 3">2GA</strain>
    </source>
</reference>
<comment type="caution">
    <text evidence="2">The sequence shown here is derived from an EMBL/GenBank/DDBJ whole genome shotgun (WGS) entry which is preliminary data.</text>
</comment>
<keyword evidence="1" id="KW-0472">Membrane</keyword>
<dbReference type="Proteomes" id="UP000554766">
    <property type="component" value="Unassembled WGS sequence"/>
</dbReference>
<feature type="transmembrane region" description="Helical" evidence="1">
    <location>
        <begin position="36"/>
        <end position="57"/>
    </location>
</feature>
<dbReference type="GeneID" id="5055364"/>
<keyword evidence="1" id="KW-0812">Transmembrane</keyword>
<keyword evidence="1" id="KW-1133">Transmembrane helix</keyword>
<accession>A0A7L4P7M0</accession>
<evidence type="ECO:0000313" key="3">
    <source>
        <dbReference type="Proteomes" id="UP000554766"/>
    </source>
</evidence>